<evidence type="ECO:0000313" key="3">
    <source>
        <dbReference type="Proteomes" id="UP000266673"/>
    </source>
</evidence>
<proteinExistence type="predicted"/>
<comment type="caution">
    <text evidence="2">The sequence shown here is derived from an EMBL/GenBank/DDBJ whole genome shotgun (WGS) entry which is preliminary data.</text>
</comment>
<gene>
    <name evidence="2" type="ORF">C2G38_2184237</name>
</gene>
<keyword evidence="1" id="KW-0175">Coiled coil</keyword>
<sequence>MSAHCETETTKLNTARAKAVKWEQNYNDLNALATNLKDTIKTILIEVLNEKEIDPNIKNDLITAVNNLKLNFPLWVRVYLIKPVDQGASLGAPTIELH</sequence>
<organism evidence="2 3">
    <name type="scientific">Gigaspora rosea</name>
    <dbReference type="NCBI Taxonomy" id="44941"/>
    <lineage>
        <taxon>Eukaryota</taxon>
        <taxon>Fungi</taxon>
        <taxon>Fungi incertae sedis</taxon>
        <taxon>Mucoromycota</taxon>
        <taxon>Glomeromycotina</taxon>
        <taxon>Glomeromycetes</taxon>
        <taxon>Diversisporales</taxon>
        <taxon>Gigasporaceae</taxon>
        <taxon>Gigaspora</taxon>
    </lineage>
</organism>
<dbReference type="AlphaFoldDB" id="A0A397VBB3"/>
<evidence type="ECO:0000256" key="1">
    <source>
        <dbReference type="SAM" id="Coils"/>
    </source>
</evidence>
<dbReference type="Proteomes" id="UP000266673">
    <property type="component" value="Unassembled WGS sequence"/>
</dbReference>
<accession>A0A397VBB3</accession>
<protein>
    <submittedName>
        <fullName evidence="2">Uncharacterized protein</fullName>
    </submittedName>
</protein>
<reference evidence="2 3" key="1">
    <citation type="submission" date="2018-06" db="EMBL/GenBank/DDBJ databases">
        <title>Comparative genomics reveals the genomic features of Rhizophagus irregularis, R. cerebriforme, R. diaphanum and Gigaspora rosea, and their symbiotic lifestyle signature.</title>
        <authorList>
            <person name="Morin E."/>
            <person name="San Clemente H."/>
            <person name="Chen E.C.H."/>
            <person name="De La Providencia I."/>
            <person name="Hainaut M."/>
            <person name="Kuo A."/>
            <person name="Kohler A."/>
            <person name="Murat C."/>
            <person name="Tang N."/>
            <person name="Roy S."/>
            <person name="Loubradou J."/>
            <person name="Henrissat B."/>
            <person name="Grigoriev I.V."/>
            <person name="Corradi N."/>
            <person name="Roux C."/>
            <person name="Martin F.M."/>
        </authorList>
    </citation>
    <scope>NUCLEOTIDE SEQUENCE [LARGE SCALE GENOMIC DNA]</scope>
    <source>
        <strain evidence="2 3">DAOM 194757</strain>
    </source>
</reference>
<evidence type="ECO:0000313" key="2">
    <source>
        <dbReference type="EMBL" id="RIB18597.1"/>
    </source>
</evidence>
<feature type="coiled-coil region" evidence="1">
    <location>
        <begin position="12"/>
        <end position="39"/>
    </location>
</feature>
<name>A0A397VBB3_9GLOM</name>
<dbReference type="EMBL" id="QKWP01000531">
    <property type="protein sequence ID" value="RIB18597.1"/>
    <property type="molecule type" value="Genomic_DNA"/>
</dbReference>
<keyword evidence="3" id="KW-1185">Reference proteome</keyword>